<feature type="domain" description="FlgD/Vpr Ig-like" evidence="3">
    <location>
        <begin position="570"/>
        <end position="620"/>
    </location>
</feature>
<evidence type="ECO:0000259" key="3">
    <source>
        <dbReference type="Pfam" id="PF13860"/>
    </source>
</evidence>
<dbReference type="GO" id="GO:0016020">
    <property type="term" value="C:membrane"/>
    <property type="evidence" value="ECO:0007669"/>
    <property type="project" value="InterPro"/>
</dbReference>
<dbReference type="Gene3D" id="2.60.40.10">
    <property type="entry name" value="Immunoglobulins"/>
    <property type="match status" value="2"/>
</dbReference>
<feature type="chain" id="PRO_5006646645" description="FlgD/Vpr Ig-like domain-containing protein" evidence="2">
    <location>
        <begin position="23"/>
        <end position="633"/>
    </location>
</feature>
<dbReference type="InterPro" id="IPR025965">
    <property type="entry name" value="FlgD/Vpr_Ig-like"/>
</dbReference>
<dbReference type="InterPro" id="IPR013783">
    <property type="entry name" value="Ig-like_fold"/>
</dbReference>
<dbReference type="InterPro" id="IPR026444">
    <property type="entry name" value="Secre_tail"/>
</dbReference>
<dbReference type="SUPFAM" id="SSF49313">
    <property type="entry name" value="Cadherin-like"/>
    <property type="match status" value="2"/>
</dbReference>
<evidence type="ECO:0000256" key="2">
    <source>
        <dbReference type="SAM" id="SignalP"/>
    </source>
</evidence>
<accession>A0A0S8G399</accession>
<feature type="compositionally biased region" description="Polar residues" evidence="1">
    <location>
        <begin position="312"/>
        <end position="322"/>
    </location>
</feature>
<dbReference type="AlphaFoldDB" id="A0A0S8G399"/>
<dbReference type="Gene3D" id="2.160.20.10">
    <property type="entry name" value="Single-stranded right-handed beta-helix, Pectin lyase-like"/>
    <property type="match status" value="1"/>
</dbReference>
<feature type="region of interest" description="Disordered" evidence="1">
    <location>
        <begin position="304"/>
        <end position="327"/>
    </location>
</feature>
<evidence type="ECO:0000256" key="1">
    <source>
        <dbReference type="SAM" id="MobiDB-lite"/>
    </source>
</evidence>
<organism evidence="4 5">
    <name type="scientific">candidate division TA06 bacterium SM23_40</name>
    <dbReference type="NCBI Taxonomy" id="1703774"/>
    <lineage>
        <taxon>Bacteria</taxon>
        <taxon>Bacteria division TA06</taxon>
    </lineage>
</organism>
<dbReference type="Pfam" id="PF05345">
    <property type="entry name" value="He_PIG"/>
    <property type="match status" value="2"/>
</dbReference>
<comment type="caution">
    <text evidence="4">The sequence shown here is derived from an EMBL/GenBank/DDBJ whole genome shotgun (WGS) entry which is preliminary data.</text>
</comment>
<evidence type="ECO:0000313" key="4">
    <source>
        <dbReference type="EMBL" id="KPK67511.1"/>
    </source>
</evidence>
<dbReference type="EMBL" id="LJUI01000123">
    <property type="protein sequence ID" value="KPK67511.1"/>
    <property type="molecule type" value="Genomic_DNA"/>
</dbReference>
<sequence>MTTRTGVTTMMAVLALCTAVWATTWYVPSQCATIQAGVDSAVAGDTVLVADGEFTGDGNYNIDFLGKAILVTSENGPEATIINCEEITGHRGFVFQSGETSSSVVRGFTIQRGSAERGGNIYCLNSSPTIDGNIIRWGLAWPGLGGGIYCAGSLCAPLIVDNLFDTNYGDLGGGIACIDTSAPTILGNVFTINNSIFGGGVGCQSWSSPSIVSSTFIDNGGSSAGGGIWTFSSGSPTVTNSILWSNWAPNGPQIWVQGGNLSVSHSDVEGGWSGPGNIDADPLFVAGSLGDFYLSQTAAGQAEQSPCVDAGDTSTAVPTGRTTRTDRYPDEWPIDMGYHYISNRSPDLVDQPDTIVAEAEYLTFILVAADPDGDSVSYSSPDLPAGAILESLTGVFEWTPTYQQGGLHTITFVATDYGTPALADTEHTDITVTNVNQAPDLFDQADTTVAEEEYLTFTLVADDPDGDSVAYSSPDLPTGATLGEATGVFEWTPTGLQSGQYTVTFIASDFGVPALADTEQTDITVTDAVGVNDGDEELRIPRSRYLAQNRPNPFNSSTTIQYGLVAPTCVKLAIYDIRGALVRRLARGELPAGHHRATWDGCDNRGRRVGSGIYFCRLEAGDFTETRRMVILR</sequence>
<dbReference type="Pfam" id="PF13860">
    <property type="entry name" value="FlgD_ig"/>
    <property type="match status" value="1"/>
</dbReference>
<protein>
    <recommendedName>
        <fullName evidence="3">FlgD/Vpr Ig-like domain-containing protein</fullName>
    </recommendedName>
</protein>
<dbReference type="Proteomes" id="UP000051717">
    <property type="component" value="Unassembled WGS sequence"/>
</dbReference>
<proteinExistence type="predicted"/>
<evidence type="ECO:0000313" key="5">
    <source>
        <dbReference type="Proteomes" id="UP000051717"/>
    </source>
</evidence>
<dbReference type="NCBIfam" id="TIGR04183">
    <property type="entry name" value="Por_Secre_tail"/>
    <property type="match status" value="1"/>
</dbReference>
<reference evidence="4 5" key="1">
    <citation type="journal article" date="2015" name="Microbiome">
        <title>Genomic resolution of linkages in carbon, nitrogen, and sulfur cycling among widespread estuary sediment bacteria.</title>
        <authorList>
            <person name="Baker B.J."/>
            <person name="Lazar C.S."/>
            <person name="Teske A.P."/>
            <person name="Dick G.J."/>
        </authorList>
    </citation>
    <scope>NUCLEOTIDE SEQUENCE [LARGE SCALE GENOMIC DNA]</scope>
    <source>
        <strain evidence="4">SM23_40</strain>
    </source>
</reference>
<name>A0A0S8G399_UNCT6</name>
<dbReference type="Gene3D" id="2.60.40.4070">
    <property type="match status" value="1"/>
</dbReference>
<dbReference type="GO" id="GO:0005509">
    <property type="term" value="F:calcium ion binding"/>
    <property type="evidence" value="ECO:0007669"/>
    <property type="project" value="InterPro"/>
</dbReference>
<dbReference type="InterPro" id="IPR012334">
    <property type="entry name" value="Pectin_lyas_fold"/>
</dbReference>
<keyword evidence="2" id="KW-0732">Signal</keyword>
<feature type="signal peptide" evidence="2">
    <location>
        <begin position="1"/>
        <end position="22"/>
    </location>
</feature>
<dbReference type="InterPro" id="IPR015919">
    <property type="entry name" value="Cadherin-like_sf"/>
</dbReference>
<dbReference type="InterPro" id="IPR011050">
    <property type="entry name" value="Pectin_lyase_fold/virulence"/>
</dbReference>
<dbReference type="SUPFAM" id="SSF51126">
    <property type="entry name" value="Pectin lyase-like"/>
    <property type="match status" value="1"/>
</dbReference>
<gene>
    <name evidence="4" type="ORF">AMJ82_10515</name>
</gene>